<dbReference type="InterPro" id="IPR000905">
    <property type="entry name" value="Gcp-like_dom"/>
</dbReference>
<comment type="caution">
    <text evidence="6">The sequence shown here is derived from an EMBL/GenBank/DDBJ whole genome shotgun (WGS) entry which is preliminary data.</text>
</comment>
<gene>
    <name evidence="6" type="ORF">GM51_12525</name>
</gene>
<evidence type="ECO:0000256" key="3">
    <source>
        <dbReference type="ARBA" id="ARBA00022679"/>
    </source>
</evidence>
<dbReference type="SUPFAM" id="SSF55729">
    <property type="entry name" value="Acyl-CoA N-acyltransferases (Nat)"/>
    <property type="match status" value="1"/>
</dbReference>
<evidence type="ECO:0000256" key="1">
    <source>
        <dbReference type="ARBA" id="ARBA00005395"/>
    </source>
</evidence>
<dbReference type="PANTHER" id="PTHR43420:SF12">
    <property type="entry name" value="N-ACETYLTRANSFERASE DOMAIN-CONTAINING PROTEIN"/>
    <property type="match status" value="1"/>
</dbReference>
<dbReference type="InterPro" id="IPR050680">
    <property type="entry name" value="YpeA/RimI_acetyltransf"/>
</dbReference>
<dbReference type="Pfam" id="PF00583">
    <property type="entry name" value="Acetyltransf_1"/>
    <property type="match status" value="1"/>
</dbReference>
<evidence type="ECO:0000259" key="5">
    <source>
        <dbReference type="PROSITE" id="PS51186"/>
    </source>
</evidence>
<evidence type="ECO:0000256" key="4">
    <source>
        <dbReference type="ARBA" id="ARBA00023315"/>
    </source>
</evidence>
<protein>
    <recommendedName>
        <fullName evidence="5">N-acetyltransferase domain-containing protein</fullName>
    </recommendedName>
</protein>
<dbReference type="InterPro" id="IPR043129">
    <property type="entry name" value="ATPase_NBD"/>
</dbReference>
<reference evidence="6" key="1">
    <citation type="submission" date="2014-06" db="EMBL/GenBank/DDBJ databases">
        <title>Key roles for freshwater Actinobacteria revealed by deep metagenomic sequencing.</title>
        <authorList>
            <person name="Ghai R."/>
            <person name="Mizuno C.M."/>
            <person name="Picazo A."/>
            <person name="Camacho A."/>
            <person name="Rodriguez-Valera F."/>
        </authorList>
    </citation>
    <scope>NUCLEOTIDE SEQUENCE</scope>
</reference>
<dbReference type="AlphaFoldDB" id="A0A094PXH0"/>
<dbReference type="GO" id="GO:0008080">
    <property type="term" value="F:N-acetyltransferase activity"/>
    <property type="evidence" value="ECO:0007669"/>
    <property type="project" value="InterPro"/>
</dbReference>
<dbReference type="SUPFAM" id="SSF53067">
    <property type="entry name" value="Actin-like ATPase domain"/>
    <property type="match status" value="2"/>
</dbReference>
<dbReference type="InterPro" id="IPR000182">
    <property type="entry name" value="GNAT_dom"/>
</dbReference>
<sequence>MSTYLLIDTSTSRTSVAIVEEGKTLFASHHDGALSHGEALPELVAQGLKLESRIDQVIVGMGPGPFTGLRAGISFAQSFALGRGIPWQGVCSLDAIATQISESDFIVAIDARRKEVFYARYTNGSRIGEPKVCQPTQLAAFDSAIYGEVSNQYPDPTAFIAIAESGAIYSQPIYVRRPDAYPAPVGVKFRPMIQLDLVPIFSIEKSAYGKAAWTMAQLKEESAGKDRMYIVGELEGELIAYAGVVNLAGTADVLTLTVADPHRRKGIGRELLRRLIDWSRTQKCEAIMLEVRVGNEEAIPLYESFGFIEISQRKDYYGPGKTAIIMRKELT</sequence>
<dbReference type="InterPro" id="IPR022496">
    <property type="entry name" value="T6A_TsaB"/>
</dbReference>
<dbReference type="PANTHER" id="PTHR43420">
    <property type="entry name" value="ACETYLTRANSFERASE"/>
    <property type="match status" value="1"/>
</dbReference>
<dbReference type="EMBL" id="JNSL01000084">
    <property type="protein sequence ID" value="KGA16455.1"/>
    <property type="molecule type" value="Genomic_DNA"/>
</dbReference>
<proteinExistence type="inferred from homology"/>
<accession>A0A094PXH0</accession>
<keyword evidence="3" id="KW-0808">Transferase</keyword>
<evidence type="ECO:0000313" key="6">
    <source>
        <dbReference type="EMBL" id="KGA16455.1"/>
    </source>
</evidence>
<dbReference type="NCBIfam" id="TIGR01575">
    <property type="entry name" value="rimI"/>
    <property type="match status" value="1"/>
</dbReference>
<evidence type="ECO:0000256" key="2">
    <source>
        <dbReference type="ARBA" id="ARBA00022490"/>
    </source>
</evidence>
<dbReference type="NCBIfam" id="TIGR03725">
    <property type="entry name" value="T6A_YeaZ"/>
    <property type="match status" value="1"/>
</dbReference>
<comment type="similarity">
    <text evidence="1">Belongs to the acetyltransferase family. RimI subfamily.</text>
</comment>
<dbReference type="PROSITE" id="PS51186">
    <property type="entry name" value="GNAT"/>
    <property type="match status" value="1"/>
</dbReference>
<keyword evidence="4" id="KW-0012">Acyltransferase</keyword>
<dbReference type="InterPro" id="IPR006464">
    <property type="entry name" value="AcTrfase_RimI/Ard1"/>
</dbReference>
<dbReference type="Gene3D" id="3.40.630.30">
    <property type="match status" value="1"/>
</dbReference>
<name>A0A094PXH0_9ZZZZ</name>
<dbReference type="InterPro" id="IPR016181">
    <property type="entry name" value="Acyl_CoA_acyltransferase"/>
</dbReference>
<keyword evidence="2" id="KW-0963">Cytoplasm</keyword>
<organism evidence="6">
    <name type="scientific">freshwater metagenome</name>
    <dbReference type="NCBI Taxonomy" id="449393"/>
    <lineage>
        <taxon>unclassified sequences</taxon>
        <taxon>metagenomes</taxon>
        <taxon>ecological metagenomes</taxon>
    </lineage>
</organism>
<dbReference type="Gene3D" id="3.30.420.40">
    <property type="match status" value="1"/>
</dbReference>
<dbReference type="CDD" id="cd04301">
    <property type="entry name" value="NAT_SF"/>
    <property type="match status" value="1"/>
</dbReference>
<dbReference type="GO" id="GO:0002949">
    <property type="term" value="P:tRNA threonylcarbamoyladenosine modification"/>
    <property type="evidence" value="ECO:0007669"/>
    <property type="project" value="InterPro"/>
</dbReference>
<feature type="domain" description="N-acetyltransferase" evidence="5">
    <location>
        <begin position="187"/>
        <end position="331"/>
    </location>
</feature>
<dbReference type="Pfam" id="PF00814">
    <property type="entry name" value="TsaD"/>
    <property type="match status" value="1"/>
</dbReference>